<protein>
    <submittedName>
        <fullName evidence="2">Uncharacterized protein</fullName>
    </submittedName>
</protein>
<evidence type="ECO:0000313" key="2">
    <source>
        <dbReference type="EMBL" id="AWH93517.1"/>
    </source>
</evidence>
<dbReference type="KEGG" id="dlu:A6035_16525"/>
<evidence type="ECO:0000256" key="1">
    <source>
        <dbReference type="SAM" id="MobiDB-lite"/>
    </source>
</evidence>
<dbReference type="EMBL" id="CP015449">
    <property type="protein sequence ID" value="AWH93517.1"/>
    <property type="molecule type" value="Genomic_DNA"/>
</dbReference>
<evidence type="ECO:0000313" key="3">
    <source>
        <dbReference type="Proteomes" id="UP000244928"/>
    </source>
</evidence>
<sequence length="78" mass="8358">MVLPPTAGSCADAVSTGPCSHPRRRRSLRPSIAHECPSVAGTYTNGFWVGESGSSYLMDAELYEHGDPEPDDAPDEHD</sequence>
<name>A0A2S1RB53_9ACTN</name>
<gene>
    <name evidence="2" type="ORF">A6035_16525</name>
</gene>
<dbReference type="Proteomes" id="UP000244928">
    <property type="component" value="Chromosome"/>
</dbReference>
<dbReference type="AlphaFoldDB" id="A0A2S1RB53"/>
<organism evidence="2 3">
    <name type="scientific">Dietzia lutea</name>
    <dbReference type="NCBI Taxonomy" id="546160"/>
    <lineage>
        <taxon>Bacteria</taxon>
        <taxon>Bacillati</taxon>
        <taxon>Actinomycetota</taxon>
        <taxon>Actinomycetes</taxon>
        <taxon>Mycobacteriales</taxon>
        <taxon>Dietziaceae</taxon>
        <taxon>Dietzia</taxon>
    </lineage>
</organism>
<reference evidence="2 3" key="1">
    <citation type="submission" date="2016-04" db="EMBL/GenBank/DDBJ databases">
        <title>Complete genome sequence of Dietzia lutea YIM 80766T, a strain isolated from desert soil in Egypt.</title>
        <authorList>
            <person name="Zhao J."/>
            <person name="Hu B."/>
            <person name="Geng S."/>
            <person name="Nie Y."/>
            <person name="Tang Y."/>
        </authorList>
    </citation>
    <scope>NUCLEOTIDE SEQUENCE [LARGE SCALE GENOMIC DNA]</scope>
    <source>
        <strain evidence="2 3">YIM 80766</strain>
    </source>
</reference>
<proteinExistence type="predicted"/>
<keyword evidence="3" id="KW-1185">Reference proteome</keyword>
<feature type="region of interest" description="Disordered" evidence="1">
    <location>
        <begin position="1"/>
        <end position="32"/>
    </location>
</feature>
<accession>A0A2S1RB53</accession>